<feature type="region of interest" description="Disordered" evidence="1">
    <location>
        <begin position="379"/>
        <end position="398"/>
    </location>
</feature>
<feature type="compositionally biased region" description="Polar residues" evidence="1">
    <location>
        <begin position="144"/>
        <end position="157"/>
    </location>
</feature>
<dbReference type="HOGENOM" id="CLU_367610_0_0_1"/>
<keyword evidence="3" id="KW-1185">Reference proteome</keyword>
<feature type="region of interest" description="Disordered" evidence="1">
    <location>
        <begin position="555"/>
        <end position="602"/>
    </location>
</feature>
<feature type="region of interest" description="Disordered" evidence="1">
    <location>
        <begin position="412"/>
        <end position="528"/>
    </location>
</feature>
<sequence length="758" mass="84049">MLSRSNSNAADRLRRAKSNSSAHTTSSHSRQSTTTAHYAGTRQHAEAAAIEAHNRAREFQQPASRPVPPKLQRRRSQKDGRSQGSHFEKARRKSLARADEEPKVRPQSQQPSPSKPLRSIEVPEECTVITRRRSVIPRLVDPQVSQYDPASSVSTSTRHIRRRQSGYTEGSPQARASQTIQDPSTTLQLPNVETEGMGIVHLRKTPEYCPPADTDQHAIRSDRPSLRETQTDEDIRNMARDQYLQDLNAKRLRERKSFILAPFQKRRVTTTVANFDSSLPPFNYADIGNAAPLPGNPAGDALLIDKPRKVSDSIKGRLKKVFRKVSKPVSLPPQHIEANDRHFTVREDDLSEIEVNQAVEFTDPFMTAGIERLQPPTTKFDSAQISNNDSQESLARSRVTSWTTSTVAGMSSIRTNHGPFVNGVDEARSGDPKKVRKRSSFFGRPTQTKLRRSSRPDLKASEESQSQSLYDALQRVIRPSRSMDPPRQEISISPPIPPQSNTIVPRASTSSARALLPSQQRCSISAASYRTSVSSTIRPISPLDSAEYGAVNIPSPIKEVTSPGPDSNCQGQEEQNSPERTPGGGLKRQRAATKAAAPSQDQLARRMERHKNRWQSPLDEIAPQGIHSARKLMPEDNPYELRSLSQSMRNTVPSNDLPHHASLVAARMNALSPSVYSRATDGASPRPLTPDDVGMTTITITSREVRKYDISPGLKHTDATKRTQGSREWRKWLSDEISNFAPAQQATGGRPGSLSPTM</sequence>
<name>N1PSA7_DOTSN</name>
<feature type="region of interest" description="Disordered" evidence="1">
    <location>
        <begin position="1"/>
        <end position="123"/>
    </location>
</feature>
<accession>N1PSA7</accession>
<dbReference type="Proteomes" id="UP000016933">
    <property type="component" value="Unassembled WGS sequence"/>
</dbReference>
<feature type="compositionally biased region" description="Polar residues" evidence="1">
    <location>
        <begin position="165"/>
        <end position="184"/>
    </location>
</feature>
<organism evidence="2 3">
    <name type="scientific">Dothistroma septosporum (strain NZE10 / CBS 128990)</name>
    <name type="common">Red band needle blight fungus</name>
    <name type="synonym">Mycosphaerella pini</name>
    <dbReference type="NCBI Taxonomy" id="675120"/>
    <lineage>
        <taxon>Eukaryota</taxon>
        <taxon>Fungi</taxon>
        <taxon>Dikarya</taxon>
        <taxon>Ascomycota</taxon>
        <taxon>Pezizomycotina</taxon>
        <taxon>Dothideomycetes</taxon>
        <taxon>Dothideomycetidae</taxon>
        <taxon>Mycosphaerellales</taxon>
        <taxon>Mycosphaerellaceae</taxon>
        <taxon>Dothistroma</taxon>
    </lineage>
</organism>
<dbReference type="OMA" id="RRMERHK"/>
<reference evidence="3" key="1">
    <citation type="journal article" date="2012" name="PLoS Genet.">
        <title>The genomes of the fungal plant pathogens Cladosporium fulvum and Dothistroma septosporum reveal adaptation to different hosts and lifestyles but also signatures of common ancestry.</title>
        <authorList>
            <person name="de Wit P.J.G.M."/>
            <person name="van der Burgt A."/>
            <person name="Oekmen B."/>
            <person name="Stergiopoulos I."/>
            <person name="Abd-Elsalam K.A."/>
            <person name="Aerts A.L."/>
            <person name="Bahkali A.H."/>
            <person name="Beenen H.G."/>
            <person name="Chettri P."/>
            <person name="Cox M.P."/>
            <person name="Datema E."/>
            <person name="de Vries R.P."/>
            <person name="Dhillon B."/>
            <person name="Ganley A.R."/>
            <person name="Griffiths S.A."/>
            <person name="Guo Y."/>
            <person name="Hamelin R.C."/>
            <person name="Henrissat B."/>
            <person name="Kabir M.S."/>
            <person name="Jashni M.K."/>
            <person name="Kema G."/>
            <person name="Klaubauf S."/>
            <person name="Lapidus A."/>
            <person name="Levasseur A."/>
            <person name="Lindquist E."/>
            <person name="Mehrabi R."/>
            <person name="Ohm R.A."/>
            <person name="Owen T.J."/>
            <person name="Salamov A."/>
            <person name="Schwelm A."/>
            <person name="Schijlen E."/>
            <person name="Sun H."/>
            <person name="van den Burg H.A."/>
            <person name="van Ham R.C.H.J."/>
            <person name="Zhang S."/>
            <person name="Goodwin S.B."/>
            <person name="Grigoriev I.V."/>
            <person name="Collemare J."/>
            <person name="Bradshaw R.E."/>
        </authorList>
    </citation>
    <scope>NUCLEOTIDE SEQUENCE [LARGE SCALE GENOMIC DNA]</scope>
    <source>
        <strain evidence="3">NZE10 / CBS 128990</strain>
    </source>
</reference>
<feature type="compositionally biased region" description="Polar residues" evidence="1">
    <location>
        <begin position="379"/>
        <end position="394"/>
    </location>
</feature>
<reference evidence="2 3" key="2">
    <citation type="journal article" date="2012" name="PLoS Pathog.">
        <title>Diverse lifestyles and strategies of plant pathogenesis encoded in the genomes of eighteen Dothideomycetes fungi.</title>
        <authorList>
            <person name="Ohm R.A."/>
            <person name="Feau N."/>
            <person name="Henrissat B."/>
            <person name="Schoch C.L."/>
            <person name="Horwitz B.A."/>
            <person name="Barry K.W."/>
            <person name="Condon B.J."/>
            <person name="Copeland A.C."/>
            <person name="Dhillon B."/>
            <person name="Glaser F."/>
            <person name="Hesse C.N."/>
            <person name="Kosti I."/>
            <person name="LaButti K."/>
            <person name="Lindquist E.A."/>
            <person name="Lucas S."/>
            <person name="Salamov A.A."/>
            <person name="Bradshaw R.E."/>
            <person name="Ciuffetti L."/>
            <person name="Hamelin R.C."/>
            <person name="Kema G.H.J."/>
            <person name="Lawrence C."/>
            <person name="Scott J.A."/>
            <person name="Spatafora J.W."/>
            <person name="Turgeon B.G."/>
            <person name="de Wit P.J.G.M."/>
            <person name="Zhong S."/>
            <person name="Goodwin S.B."/>
            <person name="Grigoriev I.V."/>
        </authorList>
    </citation>
    <scope>NUCLEOTIDE SEQUENCE [LARGE SCALE GENOMIC DNA]</scope>
    <source>
        <strain evidence="3">NZE10 / CBS 128990</strain>
    </source>
</reference>
<feature type="compositionally biased region" description="Low complexity" evidence="1">
    <location>
        <begin position="18"/>
        <end position="37"/>
    </location>
</feature>
<dbReference type="EMBL" id="KB446538">
    <property type="protein sequence ID" value="EME45818.1"/>
    <property type="molecule type" value="Genomic_DNA"/>
</dbReference>
<dbReference type="AlphaFoldDB" id="N1PSA7"/>
<dbReference type="STRING" id="675120.N1PSA7"/>
<evidence type="ECO:0000256" key="1">
    <source>
        <dbReference type="SAM" id="MobiDB-lite"/>
    </source>
</evidence>
<evidence type="ECO:0000313" key="2">
    <source>
        <dbReference type="EMBL" id="EME45818.1"/>
    </source>
</evidence>
<dbReference type="eggNOG" id="ENOG502SE9M">
    <property type="taxonomic scope" value="Eukaryota"/>
</dbReference>
<proteinExistence type="predicted"/>
<protein>
    <submittedName>
        <fullName evidence="2">Uncharacterized protein</fullName>
    </submittedName>
</protein>
<feature type="compositionally biased region" description="Polar residues" evidence="1">
    <location>
        <begin position="564"/>
        <end position="579"/>
    </location>
</feature>
<feature type="compositionally biased region" description="Polar residues" evidence="1">
    <location>
        <begin position="501"/>
        <end position="528"/>
    </location>
</feature>
<evidence type="ECO:0000313" key="3">
    <source>
        <dbReference type="Proteomes" id="UP000016933"/>
    </source>
</evidence>
<feature type="region of interest" description="Disordered" evidence="1">
    <location>
        <begin position="144"/>
        <end position="184"/>
    </location>
</feature>
<dbReference type="OrthoDB" id="9975114at2759"/>
<gene>
    <name evidence="2" type="ORF">DOTSEDRAFT_23793</name>
</gene>